<organism evidence="1 4">
    <name type="scientific">Candidatus Kurthia intestinigallinarum</name>
    <dbReference type="NCBI Taxonomy" id="1562256"/>
    <lineage>
        <taxon>Bacteria</taxon>
        <taxon>Bacillati</taxon>
        <taxon>Bacillota</taxon>
        <taxon>Bacilli</taxon>
        <taxon>Bacillales</taxon>
        <taxon>Caryophanaceae</taxon>
        <taxon>Kurthia</taxon>
    </lineage>
</organism>
<evidence type="ECO:0000313" key="1">
    <source>
        <dbReference type="EMBL" id="RUS49879.1"/>
    </source>
</evidence>
<gene>
    <name evidence="3" type="ORF">QI30_19350</name>
    <name evidence="2" type="ORF">QI30_19415</name>
    <name evidence="1" type="ORF">QI30_19655</name>
</gene>
<reference evidence="1 4" key="1">
    <citation type="submission" date="2014-11" db="EMBL/GenBank/DDBJ databases">
        <title>Genome sequence and analysis of novel Kurthia sp.</title>
        <authorList>
            <person name="Lawson J.N."/>
            <person name="Gonzalez J.E."/>
            <person name="Rinauldi L."/>
            <person name="Xuan Z."/>
            <person name="Firman A."/>
            <person name="Shaddox L."/>
            <person name="Trudeau A."/>
            <person name="Shah S."/>
            <person name="Reiman D."/>
        </authorList>
    </citation>
    <scope>NUCLEOTIDE SEQUENCE [LARGE SCALE GENOMIC DNA]</scope>
    <source>
        <strain evidence="1 4">3B1D</strain>
    </source>
</reference>
<comment type="caution">
    <text evidence="1">The sequence shown here is derived from an EMBL/GenBank/DDBJ whole genome shotgun (WGS) entry which is preliminary data.</text>
</comment>
<sequence length="184" mass="21900">MHLDKHIKDFFHLVKIQQIEIYNEFSLQHELGVYLRNHLDSTFKIQFERNIRFFGIQEKLIKKELDIAIYNSQTNEKYAIELKFPKNGQHPESMFSFSKDIKFMEQIKEHGFTNTYAVTYVEDKLFYKGSNTSGIYAYFRSGHLLHGEIIKPTGKKDEHFYINGSYQINWTSLDNDACYYIVTI</sequence>
<accession>A0A433RNL9</accession>
<dbReference type="EMBL" id="JTFC01000185">
    <property type="protein sequence ID" value="RUS49879.1"/>
    <property type="molecule type" value="Genomic_DNA"/>
</dbReference>
<evidence type="ECO:0000313" key="4">
    <source>
        <dbReference type="Proteomes" id="UP000288623"/>
    </source>
</evidence>
<protein>
    <submittedName>
        <fullName evidence="1">Uncharacterized protein</fullName>
    </submittedName>
</protein>
<dbReference type="OrthoDB" id="1550925at2"/>
<dbReference type="EMBL" id="JTFC01000155">
    <property type="protein sequence ID" value="RUS50232.1"/>
    <property type="molecule type" value="Genomic_DNA"/>
</dbReference>
<dbReference type="EMBL" id="JTFC01000161">
    <property type="protein sequence ID" value="RUS50218.1"/>
    <property type="molecule type" value="Genomic_DNA"/>
</dbReference>
<name>A0A433RNL9_9BACL</name>
<evidence type="ECO:0000313" key="2">
    <source>
        <dbReference type="EMBL" id="RUS50218.1"/>
    </source>
</evidence>
<proteinExistence type="predicted"/>
<dbReference type="Proteomes" id="UP000288623">
    <property type="component" value="Unassembled WGS sequence"/>
</dbReference>
<evidence type="ECO:0000313" key="3">
    <source>
        <dbReference type="EMBL" id="RUS50232.1"/>
    </source>
</evidence>
<keyword evidence="4" id="KW-1185">Reference proteome</keyword>
<dbReference type="AlphaFoldDB" id="A0A433RNL9"/>
<dbReference type="RefSeq" id="WP_126992116.1">
    <property type="nucleotide sequence ID" value="NZ_JTFC01000155.1"/>
</dbReference>